<keyword evidence="6" id="KW-1185">Reference proteome</keyword>
<protein>
    <recommendedName>
        <fullName evidence="4">Putative zinc-finger domain-containing protein</fullName>
    </recommendedName>
</protein>
<evidence type="ECO:0000256" key="3">
    <source>
        <dbReference type="SAM" id="Phobius"/>
    </source>
</evidence>
<evidence type="ECO:0000259" key="4">
    <source>
        <dbReference type="Pfam" id="PF13490"/>
    </source>
</evidence>
<keyword evidence="3" id="KW-1133">Transmembrane helix</keyword>
<gene>
    <name evidence="5" type="ORF">EKH77_11930</name>
</gene>
<feature type="transmembrane region" description="Helical" evidence="3">
    <location>
        <begin position="102"/>
        <end position="122"/>
    </location>
</feature>
<dbReference type="Gene3D" id="1.10.10.1320">
    <property type="entry name" value="Anti-sigma factor, zinc-finger domain"/>
    <property type="match status" value="1"/>
</dbReference>
<keyword evidence="2" id="KW-0804">Transcription</keyword>
<dbReference type="RefSeq" id="WP_126914373.1">
    <property type="nucleotide sequence ID" value="NZ_CP034587.1"/>
</dbReference>
<evidence type="ECO:0000256" key="2">
    <source>
        <dbReference type="ARBA" id="ARBA00023163"/>
    </source>
</evidence>
<name>A0A3S9PHL1_STRLT</name>
<dbReference type="Proteomes" id="UP000267900">
    <property type="component" value="Chromosome"/>
</dbReference>
<accession>A0A3S9PHL1</accession>
<dbReference type="EMBL" id="CP034587">
    <property type="protein sequence ID" value="AZQ71822.1"/>
    <property type="molecule type" value="Genomic_DNA"/>
</dbReference>
<sequence length="262" mass="27876">MNRPAPHHEHPHRDDEHTAVGAYALGVLDEAGTARFEEHLAGCPRCAAELETLMGLTIPLLAELKEATPDPAALAPEPRPQLLDRLLDDVTVTRRARRTRRLWLVAAAVALIVAGPFAGAALTGQDTGHGHTGVSAAKEMYDEGEKYGGVTDPVTKANATVSLQDKAWGTHVALKLGNVKGPLTCDLVAVAKNGQEQVATTWAVPESGYGIDKGDNKTGSPSGYPTATEPLYTHGGVAFNEKDIVRFEVRTLDGKHLVTVNM</sequence>
<keyword evidence="1" id="KW-0805">Transcription regulation</keyword>
<keyword evidence="3" id="KW-0472">Membrane</keyword>
<evidence type="ECO:0000313" key="5">
    <source>
        <dbReference type="EMBL" id="AZQ71822.1"/>
    </source>
</evidence>
<keyword evidence="3" id="KW-0812">Transmembrane</keyword>
<reference evidence="5 6" key="1">
    <citation type="submission" date="2018-12" db="EMBL/GenBank/DDBJ databases">
        <title>The whole draft genome of Streptomyce luteoverticillatus CGMCC 15060.</title>
        <authorList>
            <person name="Feng Z."/>
            <person name="Chen G."/>
            <person name="Zhang J."/>
            <person name="Zhu H."/>
            <person name="Yu X."/>
            <person name="Zhang W."/>
            <person name="Zhang X."/>
        </authorList>
    </citation>
    <scope>NUCLEOTIDE SEQUENCE [LARGE SCALE GENOMIC DNA]</scope>
    <source>
        <strain evidence="5 6">CGMCC 15060</strain>
    </source>
</reference>
<organism evidence="5 6">
    <name type="scientific">Streptomyces luteoverticillatus</name>
    <name type="common">Streptoverticillium luteoverticillatus</name>
    <dbReference type="NCBI Taxonomy" id="66425"/>
    <lineage>
        <taxon>Bacteria</taxon>
        <taxon>Bacillati</taxon>
        <taxon>Actinomycetota</taxon>
        <taxon>Actinomycetes</taxon>
        <taxon>Kitasatosporales</taxon>
        <taxon>Streptomycetaceae</taxon>
        <taxon>Streptomyces</taxon>
    </lineage>
</organism>
<evidence type="ECO:0000313" key="6">
    <source>
        <dbReference type="Proteomes" id="UP000267900"/>
    </source>
</evidence>
<dbReference type="Pfam" id="PF13490">
    <property type="entry name" value="zf-HC2"/>
    <property type="match status" value="1"/>
</dbReference>
<proteinExistence type="predicted"/>
<dbReference type="AlphaFoldDB" id="A0A3S9PHL1"/>
<dbReference type="OrthoDB" id="5185837at2"/>
<feature type="domain" description="Putative zinc-finger" evidence="4">
    <location>
        <begin position="19"/>
        <end position="47"/>
    </location>
</feature>
<evidence type="ECO:0000256" key="1">
    <source>
        <dbReference type="ARBA" id="ARBA00023015"/>
    </source>
</evidence>
<dbReference type="InterPro" id="IPR027383">
    <property type="entry name" value="Znf_put"/>
</dbReference>
<dbReference type="InterPro" id="IPR041916">
    <property type="entry name" value="Anti_sigma_zinc_sf"/>
</dbReference>